<evidence type="ECO:0000256" key="3">
    <source>
        <dbReference type="ARBA" id="ARBA00011958"/>
    </source>
</evidence>
<dbReference type="eggNOG" id="COG2115">
    <property type="taxonomic scope" value="Bacteria"/>
</dbReference>
<protein>
    <recommendedName>
        <fullName evidence="3 9">Xylose isomerase</fullName>
        <ecNumber evidence="3 9">5.3.1.5</ecNumber>
    </recommendedName>
</protein>
<dbReference type="InterPro" id="IPR036237">
    <property type="entry name" value="Xyl_isomerase-like_sf"/>
</dbReference>
<dbReference type="RefSeq" id="WP_029707921.1">
    <property type="nucleotide sequence ID" value="NZ_CP019239.1"/>
</dbReference>
<comment type="subunit">
    <text evidence="2 9 11">Homotetramer.</text>
</comment>
<keyword evidence="9" id="KW-0460">Magnesium</keyword>
<dbReference type="KEGG" id="rsb:RS694_01070"/>
<evidence type="ECO:0000256" key="5">
    <source>
        <dbReference type="ARBA" id="ARBA00022723"/>
    </source>
</evidence>
<dbReference type="STRING" id="1484693.RS694_01070"/>
<feature type="binding site" evidence="9">
    <location>
        <position position="339"/>
    </location>
    <ligand>
        <name>Mg(2+)</name>
        <dbReference type="ChEBI" id="CHEBI:18420"/>
        <label>1</label>
    </ligand>
</feature>
<dbReference type="InterPro" id="IPR013452">
    <property type="entry name" value="Xylose_isom_bac"/>
</dbReference>
<evidence type="ECO:0000256" key="1">
    <source>
        <dbReference type="ARBA" id="ARBA00005765"/>
    </source>
</evidence>
<evidence type="ECO:0000256" key="8">
    <source>
        <dbReference type="ARBA" id="ARBA00033659"/>
    </source>
</evidence>
<dbReference type="InterPro" id="IPR001998">
    <property type="entry name" value="Xylose_isomerase"/>
</dbReference>
<evidence type="ECO:0000313" key="12">
    <source>
        <dbReference type="EMBL" id="APW41270.1"/>
    </source>
</evidence>
<keyword evidence="5 9" id="KW-0479">Metal-binding</keyword>
<dbReference type="NCBIfam" id="NF003998">
    <property type="entry name" value="PRK05474.1"/>
    <property type="match status" value="1"/>
</dbReference>
<evidence type="ECO:0000313" key="13">
    <source>
        <dbReference type="Proteomes" id="UP000186110"/>
    </source>
</evidence>
<dbReference type="PROSITE" id="PS51415">
    <property type="entry name" value="XYLOSE_ISOMERASE"/>
    <property type="match status" value="1"/>
</dbReference>
<dbReference type="Gene3D" id="3.20.20.150">
    <property type="entry name" value="Divalent-metal-dependent TIM barrel enzymes"/>
    <property type="match status" value="1"/>
</dbReference>
<sequence>MSTYFSNVSPIAYEGPTSSNPLSFKWYDKDRIVLGKRMEEQLRFAVCYWHSFCWNGLDPFGGDTFQRPWQHMADPMTAAKAKADVAFEFFSKLGAPYYCFHDRDVAPEGATPRDSVNNLREMVDVLGAKQAETGMKLLWGTANLFSHRRFMSGAATNPNPEIFALGALQVKEAMDATLKLGGANYVLWGGREGYETLLNTRIGHELDQMGRFLNMVVEYKHKIGFKGTILLEPKPREPSKHQYDFDSATVYGFLCRYGLEKEIKVNIEANHATLAGHSFEHEIATAVDLGIFGSIDMNRGDMQCAWDTDQFPNSIPETALAMYTILQGGGFVNGGVNFDAKVRRQSIDPEDMFHGHIGGMDVTARALLIAEKMINDGKLAKLVEDRYAGWKAPFGQNVLDGKMTLEAVAAHVVDRNTDTQPVSGRQELLENLLNTYI</sequence>
<gene>
    <name evidence="9" type="primary">xylA</name>
    <name evidence="12" type="ORF">RS694_01070</name>
</gene>
<evidence type="ECO:0000256" key="6">
    <source>
        <dbReference type="ARBA" id="ARBA00023235"/>
    </source>
</evidence>
<feature type="binding site" evidence="9">
    <location>
        <position position="271"/>
    </location>
    <ligand>
        <name>Mg(2+)</name>
        <dbReference type="ChEBI" id="CHEBI:18420"/>
        <label>2</label>
    </ligand>
</feature>
<feature type="binding site" evidence="9">
    <location>
        <position position="307"/>
    </location>
    <ligand>
        <name>Mg(2+)</name>
        <dbReference type="ChEBI" id="CHEBI:18420"/>
        <label>2</label>
    </ligand>
</feature>
<keyword evidence="4 9" id="KW-0859">Xylose metabolism</keyword>
<dbReference type="GO" id="GO:0009045">
    <property type="term" value="F:xylose isomerase activity"/>
    <property type="evidence" value="ECO:0007669"/>
    <property type="project" value="UniProtKB-UniRule"/>
</dbReference>
<dbReference type="AlphaFoldDB" id="A0A1P8K5H5"/>
<keyword evidence="6 9" id="KW-0413">Isomerase</keyword>
<proteinExistence type="inferred from homology"/>
<accession>A0A1P8K5H5</accession>
<dbReference type="NCBIfam" id="TIGR02630">
    <property type="entry name" value="xylose_isom_A"/>
    <property type="match status" value="1"/>
</dbReference>
<keyword evidence="13" id="KW-1185">Reference proteome</keyword>
<evidence type="ECO:0000256" key="9">
    <source>
        <dbReference type="HAMAP-Rule" id="MF_00455"/>
    </source>
</evidence>
<dbReference type="GO" id="GO:0000287">
    <property type="term" value="F:magnesium ion binding"/>
    <property type="evidence" value="ECO:0007669"/>
    <property type="project" value="UniProtKB-UniRule"/>
</dbReference>
<evidence type="ECO:0000256" key="4">
    <source>
        <dbReference type="ARBA" id="ARBA00022629"/>
    </source>
</evidence>
<dbReference type="GO" id="GO:0042732">
    <property type="term" value="P:D-xylose metabolic process"/>
    <property type="evidence" value="ECO:0007669"/>
    <property type="project" value="UniProtKB-UniRule"/>
</dbReference>
<dbReference type="EC" id="5.3.1.5" evidence="3 9"/>
<evidence type="ECO:0000256" key="7">
    <source>
        <dbReference type="ARBA" id="ARBA00023277"/>
    </source>
</evidence>
<dbReference type="FunFam" id="3.20.20.150:FF:000002">
    <property type="entry name" value="Xylose isomerase"/>
    <property type="match status" value="1"/>
</dbReference>
<dbReference type="GO" id="GO:0005737">
    <property type="term" value="C:cytoplasm"/>
    <property type="evidence" value="ECO:0007669"/>
    <property type="project" value="UniProtKB-SubCell"/>
</dbReference>
<comment type="similarity">
    <text evidence="1 9 10">Belongs to the xylose isomerase family.</text>
</comment>
<name>A0A1P8K5H5_9BURK</name>
<evidence type="ECO:0000256" key="11">
    <source>
        <dbReference type="RuleBase" id="RU000610"/>
    </source>
</evidence>
<keyword evidence="9" id="KW-0963">Cytoplasm</keyword>
<comment type="subcellular location">
    <subcellularLocation>
        <location evidence="9 11">Cytoplasm</location>
    </subcellularLocation>
</comment>
<dbReference type="HAMAP" id="MF_00455">
    <property type="entry name" value="Xylose_isom_A"/>
    <property type="match status" value="1"/>
</dbReference>
<feature type="binding site" evidence="9">
    <location>
        <position position="232"/>
    </location>
    <ligand>
        <name>Mg(2+)</name>
        <dbReference type="ChEBI" id="CHEBI:18420"/>
        <label>1</label>
    </ligand>
</feature>
<organism evidence="12 13">
    <name type="scientific">Rhodoferax saidenbachensis</name>
    <dbReference type="NCBI Taxonomy" id="1484693"/>
    <lineage>
        <taxon>Bacteria</taxon>
        <taxon>Pseudomonadati</taxon>
        <taxon>Pseudomonadota</taxon>
        <taxon>Betaproteobacteria</taxon>
        <taxon>Burkholderiales</taxon>
        <taxon>Comamonadaceae</taxon>
        <taxon>Rhodoferax</taxon>
    </lineage>
</organism>
<feature type="active site" evidence="9">
    <location>
        <position position="104"/>
    </location>
</feature>
<feature type="binding site" evidence="9">
    <location>
        <position position="296"/>
    </location>
    <ligand>
        <name>Mg(2+)</name>
        <dbReference type="ChEBI" id="CHEBI:18420"/>
        <label>1</label>
    </ligand>
</feature>
<dbReference type="SUPFAM" id="SSF51658">
    <property type="entry name" value="Xylose isomerase-like"/>
    <property type="match status" value="1"/>
</dbReference>
<dbReference type="PANTHER" id="PTHR48408">
    <property type="match status" value="1"/>
</dbReference>
<dbReference type="EMBL" id="CP019239">
    <property type="protein sequence ID" value="APW41270.1"/>
    <property type="molecule type" value="Genomic_DNA"/>
</dbReference>
<dbReference type="Proteomes" id="UP000186110">
    <property type="component" value="Chromosome"/>
</dbReference>
<feature type="active site" evidence="9">
    <location>
        <position position="101"/>
    </location>
</feature>
<evidence type="ECO:0000256" key="10">
    <source>
        <dbReference type="RuleBase" id="RU000609"/>
    </source>
</evidence>
<reference evidence="12 13" key="1">
    <citation type="submission" date="2017-01" db="EMBL/GenBank/DDBJ databases">
        <authorList>
            <person name="Mah S.A."/>
            <person name="Swanson W.J."/>
            <person name="Moy G.W."/>
            <person name="Vacquier V.D."/>
        </authorList>
    </citation>
    <scope>NUCLEOTIDE SEQUENCE [LARGE SCALE GENOMIC DNA]</scope>
    <source>
        <strain evidence="12 13">DSM 22694</strain>
    </source>
</reference>
<keyword evidence="7 9" id="KW-0119">Carbohydrate metabolism</keyword>
<comment type="catalytic activity">
    <reaction evidence="8 9 10">
        <text>alpha-D-xylose = alpha-D-xylulofuranose</text>
        <dbReference type="Rhea" id="RHEA:22816"/>
        <dbReference type="ChEBI" id="CHEBI:28518"/>
        <dbReference type="ChEBI" id="CHEBI:188998"/>
        <dbReference type="EC" id="5.3.1.5"/>
    </reaction>
</comment>
<evidence type="ECO:0000256" key="2">
    <source>
        <dbReference type="ARBA" id="ARBA00011881"/>
    </source>
</evidence>
<feature type="binding site" evidence="9">
    <location>
        <position position="309"/>
    </location>
    <ligand>
        <name>Mg(2+)</name>
        <dbReference type="ChEBI" id="CHEBI:18420"/>
        <label>2</label>
    </ligand>
</feature>
<dbReference type="PANTHER" id="PTHR48408:SF1">
    <property type="entry name" value="XYLOSE ISOMERASE"/>
    <property type="match status" value="1"/>
</dbReference>
<dbReference type="PRINTS" id="PR00688">
    <property type="entry name" value="XYLOSISMRASE"/>
</dbReference>
<feature type="binding site" evidence="9">
    <location>
        <position position="268"/>
    </location>
    <ligand>
        <name>Mg(2+)</name>
        <dbReference type="ChEBI" id="CHEBI:18420"/>
        <label>1</label>
    </ligand>
</feature>
<feature type="binding site" evidence="9">
    <location>
        <position position="268"/>
    </location>
    <ligand>
        <name>Mg(2+)</name>
        <dbReference type="ChEBI" id="CHEBI:18420"/>
        <label>2</label>
    </ligand>
</feature>
<comment type="cofactor">
    <cofactor evidence="9">
        <name>Mg(2+)</name>
        <dbReference type="ChEBI" id="CHEBI:18420"/>
    </cofactor>
    <text evidence="9">Binds 2 magnesium ions per subunit.</text>
</comment>